<protein>
    <recommendedName>
        <fullName evidence="16">Mitochondrial thiamine pyrophosphate carrier 1</fullName>
    </recommendedName>
</protein>
<dbReference type="SUPFAM" id="SSF103506">
    <property type="entry name" value="Mitochondrial carrier"/>
    <property type="match status" value="1"/>
</dbReference>
<dbReference type="OrthoDB" id="270584at2759"/>
<dbReference type="FunFam" id="1.50.40.10:FF:000016">
    <property type="entry name" value="Solute carrier family 25 member 23"/>
    <property type="match status" value="1"/>
</dbReference>
<evidence type="ECO:0000256" key="5">
    <source>
        <dbReference type="ARBA" id="ARBA00022723"/>
    </source>
</evidence>
<dbReference type="GO" id="GO:0055085">
    <property type="term" value="P:transmembrane transport"/>
    <property type="evidence" value="ECO:0007669"/>
    <property type="project" value="InterPro"/>
</dbReference>
<keyword evidence="11 12" id="KW-0472">Membrane</keyword>
<proteinExistence type="inferred from homology"/>
<accession>A0A2T0FN96</accession>
<keyword evidence="4 12" id="KW-0812">Transmembrane</keyword>
<feature type="repeat" description="Solcar" evidence="12">
    <location>
        <begin position="115"/>
        <end position="211"/>
    </location>
</feature>
<dbReference type="PRINTS" id="PR00926">
    <property type="entry name" value="MITOCARRIER"/>
</dbReference>
<dbReference type="Gene3D" id="1.50.40.10">
    <property type="entry name" value="Mitochondrial carrier domain"/>
    <property type="match status" value="1"/>
</dbReference>
<evidence type="ECO:0000256" key="1">
    <source>
        <dbReference type="ARBA" id="ARBA00004448"/>
    </source>
</evidence>
<dbReference type="STRING" id="45607.A0A2T0FN96"/>
<evidence type="ECO:0000256" key="8">
    <source>
        <dbReference type="ARBA" id="ARBA00022837"/>
    </source>
</evidence>
<evidence type="ECO:0000256" key="6">
    <source>
        <dbReference type="ARBA" id="ARBA00022737"/>
    </source>
</evidence>
<evidence type="ECO:0000313" key="14">
    <source>
        <dbReference type="EMBL" id="PRT56447.1"/>
    </source>
</evidence>
<evidence type="ECO:0000256" key="4">
    <source>
        <dbReference type="ARBA" id="ARBA00022692"/>
    </source>
</evidence>
<dbReference type="GO" id="GO:0005743">
    <property type="term" value="C:mitochondrial inner membrane"/>
    <property type="evidence" value="ECO:0007669"/>
    <property type="project" value="UniProtKB-SubCell"/>
</dbReference>
<evidence type="ECO:0000313" key="15">
    <source>
        <dbReference type="Proteomes" id="UP000238350"/>
    </source>
</evidence>
<dbReference type="InterPro" id="IPR018108">
    <property type="entry name" value="MCP_transmembrane"/>
</dbReference>
<dbReference type="AlphaFoldDB" id="A0A2T0FN96"/>
<reference evidence="14 15" key="1">
    <citation type="submission" date="2017-04" db="EMBL/GenBank/DDBJ databases">
        <title>Genome sequencing of [Candida] sorbophila.</title>
        <authorList>
            <person name="Ahn J.O."/>
        </authorList>
    </citation>
    <scope>NUCLEOTIDE SEQUENCE [LARGE SCALE GENOMIC DNA]</scope>
    <source>
        <strain evidence="14 15">DS02</strain>
    </source>
</reference>
<evidence type="ECO:0000256" key="10">
    <source>
        <dbReference type="ARBA" id="ARBA00023128"/>
    </source>
</evidence>
<keyword evidence="3 13" id="KW-0813">Transport</keyword>
<keyword evidence="15" id="KW-1185">Reference proteome</keyword>
<keyword evidence="8" id="KW-0106">Calcium</keyword>
<keyword evidence="6" id="KW-0677">Repeat</keyword>
<dbReference type="Proteomes" id="UP000238350">
    <property type="component" value="Unassembled WGS sequence"/>
</dbReference>
<gene>
    <name evidence="14" type="ORF">B9G98_04067</name>
</gene>
<keyword evidence="7" id="KW-0999">Mitochondrion inner membrane</keyword>
<keyword evidence="9" id="KW-1133">Transmembrane helix</keyword>
<dbReference type="InterPro" id="IPR023395">
    <property type="entry name" value="MCP_dom_sf"/>
</dbReference>
<evidence type="ECO:0000256" key="7">
    <source>
        <dbReference type="ARBA" id="ARBA00022792"/>
    </source>
</evidence>
<evidence type="ECO:0000256" key="2">
    <source>
        <dbReference type="ARBA" id="ARBA00006375"/>
    </source>
</evidence>
<evidence type="ECO:0000256" key="13">
    <source>
        <dbReference type="RuleBase" id="RU000488"/>
    </source>
</evidence>
<comment type="caution">
    <text evidence="14">The sequence shown here is derived from an EMBL/GenBank/DDBJ whole genome shotgun (WGS) entry which is preliminary data.</text>
</comment>
<comment type="subcellular location">
    <subcellularLocation>
        <location evidence="1">Mitochondrion inner membrane</location>
        <topology evidence="1">Multi-pass membrane protein</topology>
    </subcellularLocation>
</comment>
<evidence type="ECO:0000256" key="12">
    <source>
        <dbReference type="PROSITE-ProRule" id="PRU00282"/>
    </source>
</evidence>
<evidence type="ECO:0000256" key="9">
    <source>
        <dbReference type="ARBA" id="ARBA00022989"/>
    </source>
</evidence>
<organism evidence="14 15">
    <name type="scientific">Wickerhamiella sorbophila</name>
    <dbReference type="NCBI Taxonomy" id="45607"/>
    <lineage>
        <taxon>Eukaryota</taxon>
        <taxon>Fungi</taxon>
        <taxon>Dikarya</taxon>
        <taxon>Ascomycota</taxon>
        <taxon>Saccharomycotina</taxon>
        <taxon>Dipodascomycetes</taxon>
        <taxon>Dipodascales</taxon>
        <taxon>Trichomonascaceae</taxon>
        <taxon>Wickerhamiella</taxon>
    </lineage>
</organism>
<keyword evidence="5" id="KW-0479">Metal-binding</keyword>
<dbReference type="RefSeq" id="XP_024666392.1">
    <property type="nucleotide sequence ID" value="XM_024810624.1"/>
</dbReference>
<dbReference type="GO" id="GO:0046872">
    <property type="term" value="F:metal ion binding"/>
    <property type="evidence" value="ECO:0007669"/>
    <property type="project" value="UniProtKB-KW"/>
</dbReference>
<comment type="similarity">
    <text evidence="2 13">Belongs to the mitochondrial carrier (TC 2.A.29) family.</text>
</comment>
<dbReference type="EMBL" id="NDIQ01000022">
    <property type="protein sequence ID" value="PRT56447.1"/>
    <property type="molecule type" value="Genomic_DNA"/>
</dbReference>
<evidence type="ECO:0000256" key="11">
    <source>
        <dbReference type="ARBA" id="ARBA00023136"/>
    </source>
</evidence>
<sequence length="312" mass="34422">MSQVQIPDYGASPFRDWLRTPVVSSFIAGGCAGAVSRTVVSPFERMKIIFQVQNANAKSYDGMWATLMKMWREEGWRGFMRGNGINCVRIVPYSAVQFCTYTLLKQGISQDARELTASERLLAGALAGIASVCATYPMDIVRTRLSIQTASIGSLQKENLAKPPGMWATMAQMYKTEGGMVALWRGLIPTTLGVAPYVGINFACYEYLRDRLAVDNSKLSSYSTLTAGAVSGAIAQTFTYPFDVLRRRFQVESMNHGRLGYQYNSTWGALKTIVANEGFVGLYRGLGPNLLKVVPAMASSFWTFESVRRLLA</sequence>
<evidence type="ECO:0008006" key="16">
    <source>
        <dbReference type="Google" id="ProtNLM"/>
    </source>
</evidence>
<dbReference type="InterPro" id="IPR002067">
    <property type="entry name" value="MCP"/>
</dbReference>
<name>A0A2T0FN96_9ASCO</name>
<feature type="repeat" description="Solcar" evidence="12">
    <location>
        <begin position="219"/>
        <end position="310"/>
    </location>
</feature>
<dbReference type="PROSITE" id="PS50920">
    <property type="entry name" value="SOLCAR"/>
    <property type="match status" value="3"/>
</dbReference>
<feature type="repeat" description="Solcar" evidence="12">
    <location>
        <begin position="20"/>
        <end position="107"/>
    </location>
</feature>
<dbReference type="GeneID" id="36517815"/>
<dbReference type="PANTHER" id="PTHR24089">
    <property type="entry name" value="SOLUTE CARRIER FAMILY 25"/>
    <property type="match status" value="1"/>
</dbReference>
<keyword evidence="10" id="KW-0496">Mitochondrion</keyword>
<evidence type="ECO:0000256" key="3">
    <source>
        <dbReference type="ARBA" id="ARBA00022448"/>
    </source>
</evidence>
<dbReference type="Pfam" id="PF00153">
    <property type="entry name" value="Mito_carr"/>
    <property type="match status" value="3"/>
</dbReference>